<feature type="compositionally biased region" description="Basic and acidic residues" evidence="1">
    <location>
        <begin position="1"/>
        <end position="12"/>
    </location>
</feature>
<dbReference type="InterPro" id="IPR058548">
    <property type="entry name" value="MlaB-like_STAS"/>
</dbReference>
<feature type="region of interest" description="Disordered" evidence="1">
    <location>
        <begin position="1"/>
        <end position="21"/>
    </location>
</feature>
<dbReference type="Gene3D" id="3.30.750.24">
    <property type="entry name" value="STAS domain"/>
    <property type="match status" value="1"/>
</dbReference>
<accession>A0A2U2DI08</accession>
<keyword evidence="4" id="KW-1185">Reference proteome</keyword>
<evidence type="ECO:0000313" key="4">
    <source>
        <dbReference type="Proteomes" id="UP000245252"/>
    </source>
</evidence>
<name>A0A2U2DI08_9HYPH</name>
<proteinExistence type="predicted"/>
<evidence type="ECO:0000259" key="2">
    <source>
        <dbReference type="Pfam" id="PF13466"/>
    </source>
</evidence>
<dbReference type="OrthoDB" id="7576888at2"/>
<dbReference type="SUPFAM" id="SSF52091">
    <property type="entry name" value="SpoIIaa-like"/>
    <property type="match status" value="1"/>
</dbReference>
<dbReference type="RefSeq" id="WP_109461529.1">
    <property type="nucleotide sequence ID" value="NZ_QFBC01000019.1"/>
</dbReference>
<dbReference type="Proteomes" id="UP000245252">
    <property type="component" value="Unassembled WGS sequence"/>
</dbReference>
<gene>
    <name evidence="3" type="ORF">DEM27_27870</name>
</gene>
<evidence type="ECO:0000256" key="1">
    <source>
        <dbReference type="SAM" id="MobiDB-lite"/>
    </source>
</evidence>
<dbReference type="InterPro" id="IPR036513">
    <property type="entry name" value="STAS_dom_sf"/>
</dbReference>
<feature type="domain" description="MlaB-like STAS" evidence="2">
    <location>
        <begin position="16"/>
        <end position="95"/>
    </location>
</feature>
<protein>
    <recommendedName>
        <fullName evidence="2">MlaB-like STAS domain-containing protein</fullName>
    </recommendedName>
</protein>
<dbReference type="Pfam" id="PF13466">
    <property type="entry name" value="STAS_2"/>
    <property type="match status" value="1"/>
</dbReference>
<organism evidence="3 4">
    <name type="scientific">Metarhizobium album</name>
    <dbReference type="NCBI Taxonomy" id="2182425"/>
    <lineage>
        <taxon>Bacteria</taxon>
        <taxon>Pseudomonadati</taxon>
        <taxon>Pseudomonadota</taxon>
        <taxon>Alphaproteobacteria</taxon>
        <taxon>Hyphomicrobiales</taxon>
        <taxon>Rhizobiaceae</taxon>
        <taxon>Metarhizobium</taxon>
    </lineage>
</organism>
<dbReference type="AlphaFoldDB" id="A0A2U2DI08"/>
<reference evidence="3 4" key="1">
    <citation type="submission" date="2018-05" db="EMBL/GenBank/DDBJ databases">
        <title>The draft genome of strain NS-104.</title>
        <authorList>
            <person name="Hang P."/>
            <person name="Jiang J."/>
        </authorList>
    </citation>
    <scope>NUCLEOTIDE SEQUENCE [LARGE SCALE GENOMIC DNA]</scope>
    <source>
        <strain evidence="3 4">NS-104</strain>
    </source>
</reference>
<comment type="caution">
    <text evidence="3">The sequence shown here is derived from an EMBL/GenBank/DDBJ whole genome shotgun (WGS) entry which is preliminary data.</text>
</comment>
<evidence type="ECO:0000313" key="3">
    <source>
        <dbReference type="EMBL" id="PWE52914.1"/>
    </source>
</evidence>
<sequence>MKNSPESHEKAGEQPLSLPAPYTIRNVQQHYEAIREAILDHGGVRLDLAADTEPDLSFLQLLEIAREYAASQGKPFALENPASPLVRDKLEVAGFLKNADGAFHRFWFHQEAC</sequence>
<dbReference type="EMBL" id="QFBC01000019">
    <property type="protein sequence ID" value="PWE52914.1"/>
    <property type="molecule type" value="Genomic_DNA"/>
</dbReference>